<dbReference type="OrthoDB" id="3364995at2759"/>
<keyword evidence="3" id="KW-1185">Reference proteome</keyword>
<accession>A0A3G2S3G3</accession>
<dbReference type="EMBL" id="CP033149">
    <property type="protein sequence ID" value="AYO42306.1"/>
    <property type="molecule type" value="Genomic_DNA"/>
</dbReference>
<gene>
    <name evidence="2" type="ORF">DNF11_1356</name>
</gene>
<feature type="region of interest" description="Disordered" evidence="1">
    <location>
        <begin position="1"/>
        <end position="62"/>
    </location>
</feature>
<feature type="compositionally biased region" description="Low complexity" evidence="1">
    <location>
        <begin position="202"/>
        <end position="219"/>
    </location>
</feature>
<organism evidence="2 3">
    <name type="scientific">Malassezia restricta (strain ATCC 96810 / NBRC 103918 / CBS 7877)</name>
    <name type="common">Seborrheic dermatitis infection agent</name>
    <dbReference type="NCBI Taxonomy" id="425264"/>
    <lineage>
        <taxon>Eukaryota</taxon>
        <taxon>Fungi</taxon>
        <taxon>Dikarya</taxon>
        <taxon>Basidiomycota</taxon>
        <taxon>Ustilaginomycotina</taxon>
        <taxon>Malasseziomycetes</taxon>
        <taxon>Malasseziales</taxon>
        <taxon>Malasseziaceae</taxon>
        <taxon>Malassezia</taxon>
    </lineage>
</organism>
<reference evidence="2 3" key="1">
    <citation type="submission" date="2018-10" db="EMBL/GenBank/DDBJ databases">
        <title>Complete genome sequence of Malassezia restricta CBS 7877.</title>
        <authorList>
            <person name="Morand S.C."/>
            <person name="Bertignac M."/>
            <person name="Iltis A."/>
            <person name="Kolder I."/>
            <person name="Pirovano W."/>
            <person name="Jourdain R."/>
            <person name="Clavaud C."/>
        </authorList>
    </citation>
    <scope>NUCLEOTIDE SEQUENCE [LARGE SCALE GENOMIC DNA]</scope>
    <source>
        <strain evidence="2 3">CBS 7877</strain>
    </source>
</reference>
<evidence type="ECO:0000313" key="2">
    <source>
        <dbReference type="EMBL" id="AYO42306.1"/>
    </source>
</evidence>
<dbReference type="VEuPathDB" id="FungiDB:DNF11_1356"/>
<name>A0A3G2S3G3_MALR7</name>
<proteinExistence type="predicted"/>
<dbReference type="AlphaFoldDB" id="A0A3G2S3G3"/>
<protein>
    <submittedName>
        <fullName evidence="2">Uncharacterized protein</fullName>
    </submittedName>
</protein>
<dbReference type="Proteomes" id="UP000269793">
    <property type="component" value="Chromosome II"/>
</dbReference>
<evidence type="ECO:0000256" key="1">
    <source>
        <dbReference type="SAM" id="MobiDB-lite"/>
    </source>
</evidence>
<evidence type="ECO:0000313" key="3">
    <source>
        <dbReference type="Proteomes" id="UP000269793"/>
    </source>
</evidence>
<feature type="region of interest" description="Disordered" evidence="1">
    <location>
        <begin position="202"/>
        <end position="234"/>
    </location>
</feature>
<sequence>MEQKTRHTYALPSSRRVRLSTPESSSGEAKTTPPSPRGRGILLPPAQYGRAASPTPLSQSLPNDLALNTRNYTPKEWALIGIDRKDSSSKFAVVLLHWPSMTLYTWPLDPKSPEKQSNCFITPLGQKENMQHDTKLVHQSLSVLEHAVRAWMRYVRTKSASQTGSVSVTHAEIVQICQILGLEPASQEQRLQYLQVQQLPLLPRSRPSSRSSSPLKSPSFGMASATDKAPDNSP</sequence>